<dbReference type="Gene3D" id="3.40.50.720">
    <property type="entry name" value="NAD(P)-binding Rossmann-like Domain"/>
    <property type="match status" value="1"/>
</dbReference>
<dbReference type="Gene3D" id="3.30.360.10">
    <property type="entry name" value="Dihydrodipicolinate Reductase, domain 2"/>
    <property type="match status" value="1"/>
</dbReference>
<evidence type="ECO:0000259" key="3">
    <source>
        <dbReference type="Pfam" id="PF01408"/>
    </source>
</evidence>
<evidence type="ECO:0000313" key="5">
    <source>
        <dbReference type="EMBL" id="SDL09837.1"/>
    </source>
</evidence>
<keyword evidence="1" id="KW-0560">Oxidoreductase</keyword>
<dbReference type="Proteomes" id="UP000199202">
    <property type="component" value="Unassembled WGS sequence"/>
</dbReference>
<dbReference type="RefSeq" id="WP_090943162.1">
    <property type="nucleotide sequence ID" value="NZ_FNDJ01000022.1"/>
</dbReference>
<accession>A0A1G9HAB3</accession>
<feature type="domain" description="Gfo/Idh/MocA-like oxidoreductase N-terminal" evidence="3">
    <location>
        <begin position="7"/>
        <end position="120"/>
    </location>
</feature>
<dbReference type="Pfam" id="PF22725">
    <property type="entry name" value="GFO_IDH_MocA_C3"/>
    <property type="match status" value="1"/>
</dbReference>
<name>A0A1G9HAB3_9ACTN</name>
<dbReference type="GO" id="GO:0016491">
    <property type="term" value="F:oxidoreductase activity"/>
    <property type="evidence" value="ECO:0007669"/>
    <property type="project" value="UniProtKB-KW"/>
</dbReference>
<sequence length="368" mass="38355">MSSGPVGVALVGAGVISGQYLRNLTSFPDVRVLGVADLDTERAAAVAREHDVPVSGTLDTVLALPEVEIVVNLTVPSAHAPVALESLRAGKHVYGEKPLALDMDEAAKVMAEAAGLGLRVGGAPDTFLGAGLQSAAHALRSGLIGEPVAVTAATQSLGPESWHPNPEFFYQPGAGPLFDLGPYYLTALVSLLGPVTRVAADTRTARAERVVGSGDKQGKIFPVNVPTHVNALLDFPGTATAAATFSFDSPVNRRMIEIIGTEGALSLPDPNTFEGPLLARGLRDMDWRELPLSGTTAGRGIGVLDMARSIRAGTPHRASGALAYHVLELMVAISESGERSEFRGVTSTMSSPDTLPADWDPYAATLPR</sequence>
<dbReference type="AlphaFoldDB" id="A0A1G9HAB3"/>
<dbReference type="PANTHER" id="PTHR43818:SF11">
    <property type="entry name" value="BCDNA.GH03377"/>
    <property type="match status" value="1"/>
</dbReference>
<keyword evidence="6" id="KW-1185">Reference proteome</keyword>
<dbReference type="InterPro" id="IPR000683">
    <property type="entry name" value="Gfo/Idh/MocA-like_OxRdtase_N"/>
</dbReference>
<dbReference type="InterPro" id="IPR055170">
    <property type="entry name" value="GFO_IDH_MocA-like_dom"/>
</dbReference>
<dbReference type="GO" id="GO:0000166">
    <property type="term" value="F:nucleotide binding"/>
    <property type="evidence" value="ECO:0007669"/>
    <property type="project" value="InterPro"/>
</dbReference>
<proteinExistence type="predicted"/>
<dbReference type="SUPFAM" id="SSF55347">
    <property type="entry name" value="Glyceraldehyde-3-phosphate dehydrogenase-like, C-terminal domain"/>
    <property type="match status" value="1"/>
</dbReference>
<reference evidence="5 6" key="1">
    <citation type="submission" date="2016-10" db="EMBL/GenBank/DDBJ databases">
        <authorList>
            <person name="de Groot N.N."/>
        </authorList>
    </citation>
    <scope>NUCLEOTIDE SEQUENCE [LARGE SCALE GENOMIC DNA]</scope>
    <source>
        <strain evidence="5 6">CGMCC 4.6533</strain>
    </source>
</reference>
<dbReference type="EMBL" id="FNDJ01000022">
    <property type="protein sequence ID" value="SDL09837.1"/>
    <property type="molecule type" value="Genomic_DNA"/>
</dbReference>
<protein>
    <submittedName>
        <fullName evidence="5">Predicted dehydrogenase</fullName>
    </submittedName>
</protein>
<evidence type="ECO:0000313" key="6">
    <source>
        <dbReference type="Proteomes" id="UP000199202"/>
    </source>
</evidence>
<gene>
    <name evidence="5" type="ORF">SAMN05421869_12241</name>
</gene>
<evidence type="ECO:0000256" key="1">
    <source>
        <dbReference type="ARBA" id="ARBA00023002"/>
    </source>
</evidence>
<feature type="region of interest" description="Disordered" evidence="2">
    <location>
        <begin position="343"/>
        <end position="368"/>
    </location>
</feature>
<dbReference type="Pfam" id="PF01408">
    <property type="entry name" value="GFO_IDH_MocA"/>
    <property type="match status" value="1"/>
</dbReference>
<dbReference type="STRING" id="633440.SAMN05421869_12241"/>
<dbReference type="InterPro" id="IPR050463">
    <property type="entry name" value="Gfo/Idh/MocA_oxidrdct_glycsds"/>
</dbReference>
<dbReference type="OrthoDB" id="9776544at2"/>
<feature type="domain" description="GFO/IDH/MocA-like oxidoreductase" evidence="4">
    <location>
        <begin position="133"/>
        <end position="265"/>
    </location>
</feature>
<dbReference type="PANTHER" id="PTHR43818">
    <property type="entry name" value="BCDNA.GH03377"/>
    <property type="match status" value="1"/>
</dbReference>
<organism evidence="5 6">
    <name type="scientific">Nonomuraea jiangxiensis</name>
    <dbReference type="NCBI Taxonomy" id="633440"/>
    <lineage>
        <taxon>Bacteria</taxon>
        <taxon>Bacillati</taxon>
        <taxon>Actinomycetota</taxon>
        <taxon>Actinomycetes</taxon>
        <taxon>Streptosporangiales</taxon>
        <taxon>Streptosporangiaceae</taxon>
        <taxon>Nonomuraea</taxon>
    </lineage>
</organism>
<evidence type="ECO:0000256" key="2">
    <source>
        <dbReference type="SAM" id="MobiDB-lite"/>
    </source>
</evidence>
<dbReference type="SUPFAM" id="SSF51735">
    <property type="entry name" value="NAD(P)-binding Rossmann-fold domains"/>
    <property type="match status" value="1"/>
</dbReference>
<evidence type="ECO:0000259" key="4">
    <source>
        <dbReference type="Pfam" id="PF22725"/>
    </source>
</evidence>
<dbReference type="InterPro" id="IPR036291">
    <property type="entry name" value="NAD(P)-bd_dom_sf"/>
</dbReference>